<dbReference type="OrthoDB" id="421038at2759"/>
<dbReference type="EC" id="2.4.1.-" evidence="6"/>
<dbReference type="PANTHER" id="PTHR31468:SF8">
    <property type="entry name" value="1,3-BETA-GLUCANOSYLTRANSFERASE GAS2"/>
    <property type="match status" value="1"/>
</dbReference>
<evidence type="ECO:0000256" key="7">
    <source>
        <dbReference type="SAM" id="MobiDB-lite"/>
    </source>
</evidence>
<keyword evidence="6" id="KW-0472">Membrane</keyword>
<dbReference type="SUPFAM" id="SSF51445">
    <property type="entry name" value="(Trans)glycosidases"/>
    <property type="match status" value="1"/>
</dbReference>
<dbReference type="FunFam" id="3.20.20.80:FF:000038">
    <property type="entry name" value="1,3-beta-glucanosyltransferase"/>
    <property type="match status" value="1"/>
</dbReference>
<keyword evidence="6" id="KW-0449">Lipoprotein</keyword>
<comment type="similarity">
    <text evidence="2 6">Belongs to the glycosyl hydrolase 72 family.</text>
</comment>
<organism evidence="8 9">
    <name type="scientific">Verruconis gallopava</name>
    <dbReference type="NCBI Taxonomy" id="253628"/>
    <lineage>
        <taxon>Eukaryota</taxon>
        <taxon>Fungi</taxon>
        <taxon>Dikarya</taxon>
        <taxon>Ascomycota</taxon>
        <taxon>Pezizomycotina</taxon>
        <taxon>Dothideomycetes</taxon>
        <taxon>Pleosporomycetidae</taxon>
        <taxon>Venturiales</taxon>
        <taxon>Sympoventuriaceae</taxon>
        <taxon>Verruconis</taxon>
    </lineage>
</organism>
<dbReference type="InterPro" id="IPR004886">
    <property type="entry name" value="Glucanosyltransferase"/>
</dbReference>
<evidence type="ECO:0000256" key="2">
    <source>
        <dbReference type="ARBA" id="ARBA00007528"/>
    </source>
</evidence>
<dbReference type="GO" id="GO:0042124">
    <property type="term" value="F:1,3-beta-glucanosyltransferase activity"/>
    <property type="evidence" value="ECO:0007669"/>
    <property type="project" value="TreeGrafter"/>
</dbReference>
<feature type="chain" id="PRO_5005112306" description="1,3-beta-glucanosyltransferase" evidence="6">
    <location>
        <begin position="19"/>
        <end position="424"/>
    </location>
</feature>
<feature type="signal peptide" evidence="6">
    <location>
        <begin position="1"/>
        <end position="18"/>
    </location>
</feature>
<dbReference type="VEuPathDB" id="FungiDB:PV09_06002"/>
<dbReference type="PANTHER" id="PTHR31468">
    <property type="entry name" value="1,3-BETA-GLUCANOSYLTRANSFERASE GAS1"/>
    <property type="match status" value="1"/>
</dbReference>
<dbReference type="AlphaFoldDB" id="A0A0D1XJS0"/>
<accession>A0A0D1XJS0</accession>
<dbReference type="Gene3D" id="3.20.20.80">
    <property type="entry name" value="Glycosidases"/>
    <property type="match status" value="1"/>
</dbReference>
<dbReference type="InParanoid" id="A0A0D1XJS0"/>
<keyword evidence="9" id="KW-1185">Reference proteome</keyword>
<keyword evidence="5" id="KW-0325">Glycoprotein</keyword>
<name>A0A0D1XJS0_9PEZI</name>
<evidence type="ECO:0000256" key="4">
    <source>
        <dbReference type="ARBA" id="ARBA00023157"/>
    </source>
</evidence>
<keyword evidence="6" id="KW-0336">GPI-anchor</keyword>
<evidence type="ECO:0000313" key="8">
    <source>
        <dbReference type="EMBL" id="KIW02546.1"/>
    </source>
</evidence>
<dbReference type="InterPro" id="IPR017853">
    <property type="entry name" value="GH"/>
</dbReference>
<evidence type="ECO:0000313" key="9">
    <source>
        <dbReference type="Proteomes" id="UP000053259"/>
    </source>
</evidence>
<feature type="compositionally biased region" description="Low complexity" evidence="7">
    <location>
        <begin position="385"/>
        <end position="400"/>
    </location>
</feature>
<evidence type="ECO:0000256" key="5">
    <source>
        <dbReference type="ARBA" id="ARBA00023180"/>
    </source>
</evidence>
<evidence type="ECO:0000256" key="1">
    <source>
        <dbReference type="ARBA" id="ARBA00004609"/>
    </source>
</evidence>
<feature type="region of interest" description="Disordered" evidence="7">
    <location>
        <begin position="298"/>
        <end position="317"/>
    </location>
</feature>
<keyword evidence="4" id="KW-1015">Disulfide bond</keyword>
<gene>
    <name evidence="8" type="ORF">PV09_06002</name>
</gene>
<evidence type="ECO:0000256" key="3">
    <source>
        <dbReference type="ARBA" id="ARBA00022729"/>
    </source>
</evidence>
<dbReference type="GeneID" id="27313975"/>
<keyword evidence="6" id="KW-0808">Transferase</keyword>
<comment type="subcellular location">
    <subcellularLocation>
        <location evidence="1 6">Cell membrane</location>
        <topology evidence="1 6">Lipid-anchor</topology>
        <topology evidence="1 6">GPI-anchor</topology>
    </subcellularLocation>
</comment>
<keyword evidence="3 6" id="KW-0732">Signal</keyword>
<comment type="function">
    <text evidence="6">Splits internally a 1,3-beta-glucan molecule and transfers the newly generated reducing end (the donor) to the non-reducing end of another 1,3-beta-glucan molecule (the acceptor) forming a 1,3-beta linkage, resulting in the elongation of 1,3-beta-glucan chains in the cell wall.</text>
</comment>
<dbReference type="EMBL" id="KN847548">
    <property type="protein sequence ID" value="KIW02546.1"/>
    <property type="molecule type" value="Genomic_DNA"/>
</dbReference>
<feature type="region of interest" description="Disordered" evidence="7">
    <location>
        <begin position="385"/>
        <end position="404"/>
    </location>
</feature>
<reference evidence="8 9" key="1">
    <citation type="submission" date="2015-01" db="EMBL/GenBank/DDBJ databases">
        <title>The Genome Sequence of Ochroconis gallopava CBS43764.</title>
        <authorList>
            <consortium name="The Broad Institute Genomics Platform"/>
            <person name="Cuomo C."/>
            <person name="de Hoog S."/>
            <person name="Gorbushina A."/>
            <person name="Stielow B."/>
            <person name="Teixiera M."/>
            <person name="Abouelleil A."/>
            <person name="Chapman S.B."/>
            <person name="Priest M."/>
            <person name="Young S.K."/>
            <person name="Wortman J."/>
            <person name="Nusbaum C."/>
            <person name="Birren B."/>
        </authorList>
    </citation>
    <scope>NUCLEOTIDE SEQUENCE [LARGE SCALE GENOMIC DNA]</scope>
    <source>
        <strain evidence="8 9">CBS 43764</strain>
    </source>
</reference>
<evidence type="ECO:0000256" key="6">
    <source>
        <dbReference type="RuleBase" id="RU361209"/>
    </source>
</evidence>
<dbReference type="Pfam" id="PF03198">
    <property type="entry name" value="Glyco_hydro_72"/>
    <property type="match status" value="1"/>
</dbReference>
<dbReference type="HOGENOM" id="CLU_021855_0_0_1"/>
<dbReference type="Proteomes" id="UP000053259">
    <property type="component" value="Unassembled WGS sequence"/>
</dbReference>
<dbReference type="GO" id="GO:0005886">
    <property type="term" value="C:plasma membrane"/>
    <property type="evidence" value="ECO:0007669"/>
    <property type="project" value="UniProtKB-SubCell"/>
</dbReference>
<protein>
    <recommendedName>
        <fullName evidence="6">1,3-beta-glucanosyltransferase</fullName>
        <ecNumber evidence="6">2.4.1.-</ecNumber>
    </recommendedName>
</protein>
<dbReference type="GO" id="GO:0071970">
    <property type="term" value="P:fungal-type cell wall (1-&gt;3)-beta-D-glucan biosynthetic process"/>
    <property type="evidence" value="ECO:0007669"/>
    <property type="project" value="TreeGrafter"/>
</dbReference>
<sequence length="424" mass="45646">MRLSTLVTACAGVGLAHAALPQLHIKGSKFFDANGNQFYIKGVAYQLQPEDPLIDTAQCQRDASLMKELGANTIRVYHVDPNGDHDGCMSAFEDAGIYVFLDLDTFDTQIEQLDPHWNQTQLDAFSKVLDAFHGYDNLAGVFVGNEVLTTGEGSAAAPYVKAAARDIKAYRDSKNYRAIPVGYSAADIASLRPMLQNYLACGSNASETIDYYALNAYEWCGDSSYTVSGYSQLTQNVTDYDIPIFFSETGCNTVPPRTFTDQAAIFGSEMNPYWSGAIIYEWIEEQNNYGLVSYGPRTDPTASGAPPDGFTRSGTPLPVTPDFQNLQNQWKTLTPTGVKESDYSPSLTPPPCPSYTSGVWEVNGNVPPPSVGQILDRSSITAGFTTTSASASTTTSRGSGNPEREIKAGAVGLGLALAGAVAWL</sequence>
<proteinExistence type="inferred from homology"/>
<dbReference type="GO" id="GO:0098552">
    <property type="term" value="C:side of membrane"/>
    <property type="evidence" value="ECO:0007669"/>
    <property type="project" value="UniProtKB-KW"/>
</dbReference>
<dbReference type="GO" id="GO:0031505">
    <property type="term" value="P:fungal-type cell wall organization"/>
    <property type="evidence" value="ECO:0007669"/>
    <property type="project" value="TreeGrafter"/>
</dbReference>
<dbReference type="RefSeq" id="XP_016212415.1">
    <property type="nucleotide sequence ID" value="XM_016359579.1"/>
</dbReference>